<accession>A0ABR3DT92</accession>
<evidence type="ECO:0008006" key="3">
    <source>
        <dbReference type="Google" id="ProtNLM"/>
    </source>
</evidence>
<evidence type="ECO:0000313" key="1">
    <source>
        <dbReference type="EMBL" id="KAL0475886.1"/>
    </source>
</evidence>
<name>A0ABR3DT92_NEUIN</name>
<evidence type="ECO:0000313" key="2">
    <source>
        <dbReference type="Proteomes" id="UP001451303"/>
    </source>
</evidence>
<dbReference type="Proteomes" id="UP001451303">
    <property type="component" value="Unassembled WGS sequence"/>
</dbReference>
<sequence length="81" mass="9357">MQPFASLVWLACVPSIYPHLVLAFRLRRLMEGSVRIVAADFAVDATQTCLDGICHDMRFEVWALHDWSRFLPTNILRLRAK</sequence>
<feature type="non-terminal residue" evidence="1">
    <location>
        <position position="81"/>
    </location>
</feature>
<dbReference type="EMBL" id="JAVLET010000001">
    <property type="protein sequence ID" value="KAL0475886.1"/>
    <property type="molecule type" value="Genomic_DNA"/>
</dbReference>
<gene>
    <name evidence="1" type="ORF">QR685DRAFT_513957</name>
</gene>
<reference evidence="1 2" key="1">
    <citation type="submission" date="2023-09" db="EMBL/GenBank/DDBJ databases">
        <title>Multi-omics analysis of a traditional fermented food reveals byproduct-associated fungal strains for waste-to-food upcycling.</title>
        <authorList>
            <consortium name="Lawrence Berkeley National Laboratory"/>
            <person name="Rekdal V.M."/>
            <person name="Villalobos-Escobedo J.M."/>
            <person name="Rodriguez-Valeron N."/>
            <person name="Garcia M.O."/>
            <person name="Vasquez D.P."/>
            <person name="Damayanti I."/>
            <person name="Sorensen P.M."/>
            <person name="Baidoo E.E."/>
            <person name="De Carvalho A.C."/>
            <person name="Riley R."/>
            <person name="Lipzen A."/>
            <person name="He G."/>
            <person name="Yan M."/>
            <person name="Haridas S."/>
            <person name="Daum C."/>
            <person name="Yoshinaga Y."/>
            <person name="Ng V."/>
            <person name="Grigoriev I.V."/>
            <person name="Munk R."/>
            <person name="Nuraida L."/>
            <person name="Wijaya C.H."/>
            <person name="Morales P.-C."/>
            <person name="Keasling J.D."/>
        </authorList>
    </citation>
    <scope>NUCLEOTIDE SEQUENCE [LARGE SCALE GENOMIC DNA]</scope>
    <source>
        <strain evidence="1 2">FGSC 2613</strain>
    </source>
</reference>
<protein>
    <recommendedName>
        <fullName evidence="3">Secreted protein</fullName>
    </recommendedName>
</protein>
<proteinExistence type="predicted"/>
<keyword evidence="2" id="KW-1185">Reference proteome</keyword>
<organism evidence="1 2">
    <name type="scientific">Neurospora intermedia</name>
    <dbReference type="NCBI Taxonomy" id="5142"/>
    <lineage>
        <taxon>Eukaryota</taxon>
        <taxon>Fungi</taxon>
        <taxon>Dikarya</taxon>
        <taxon>Ascomycota</taxon>
        <taxon>Pezizomycotina</taxon>
        <taxon>Sordariomycetes</taxon>
        <taxon>Sordariomycetidae</taxon>
        <taxon>Sordariales</taxon>
        <taxon>Sordariaceae</taxon>
        <taxon>Neurospora</taxon>
    </lineage>
</organism>
<comment type="caution">
    <text evidence="1">The sequence shown here is derived from an EMBL/GenBank/DDBJ whole genome shotgun (WGS) entry which is preliminary data.</text>
</comment>